<reference evidence="2 3" key="1">
    <citation type="journal article" date="2020" name="IScience">
        <title>Genome Sequencing of the Endangered Kingdonia uniflora (Circaeasteraceae, Ranunculales) Reveals Potential Mechanisms of Evolutionary Specialization.</title>
        <authorList>
            <person name="Sun Y."/>
            <person name="Deng T."/>
            <person name="Zhang A."/>
            <person name="Moore M.J."/>
            <person name="Landis J.B."/>
            <person name="Lin N."/>
            <person name="Zhang H."/>
            <person name="Zhang X."/>
            <person name="Huang J."/>
            <person name="Zhang X."/>
            <person name="Sun H."/>
            <person name="Wang H."/>
        </authorList>
    </citation>
    <scope>NUCLEOTIDE SEQUENCE [LARGE SCALE GENOMIC DNA]</scope>
    <source>
        <strain evidence="2">TB1705</strain>
        <tissue evidence="2">Leaf</tissue>
    </source>
</reference>
<feature type="region of interest" description="Disordered" evidence="1">
    <location>
        <begin position="1"/>
        <end position="56"/>
    </location>
</feature>
<dbReference type="AlphaFoldDB" id="A0A7J7NUZ5"/>
<evidence type="ECO:0000256" key="1">
    <source>
        <dbReference type="SAM" id="MobiDB-lite"/>
    </source>
</evidence>
<gene>
    <name evidence="2" type="ORF">GIB67_005146</name>
</gene>
<dbReference type="Pfam" id="PF04910">
    <property type="entry name" value="Tcf25"/>
    <property type="match status" value="1"/>
</dbReference>
<proteinExistence type="predicted"/>
<feature type="compositionally biased region" description="Polar residues" evidence="1">
    <location>
        <begin position="22"/>
        <end position="31"/>
    </location>
</feature>
<comment type="caution">
    <text evidence="2">The sequence shown here is derived from an EMBL/GenBank/DDBJ whole genome shotgun (WGS) entry which is preliminary data.</text>
</comment>
<dbReference type="Proteomes" id="UP000541444">
    <property type="component" value="Unassembled WGS sequence"/>
</dbReference>
<evidence type="ECO:0008006" key="4">
    <source>
        <dbReference type="Google" id="ProtNLM"/>
    </source>
</evidence>
<feature type="compositionally biased region" description="Polar residues" evidence="1">
    <location>
        <begin position="125"/>
        <end position="136"/>
    </location>
</feature>
<feature type="region of interest" description="Disordered" evidence="1">
    <location>
        <begin position="125"/>
        <end position="149"/>
    </location>
</feature>
<dbReference type="PANTHER" id="PTHR22684:SF0">
    <property type="entry name" value="RIBOSOME QUALITY CONTROL COMPLEX SUBUNIT TCF25"/>
    <property type="match status" value="1"/>
</dbReference>
<evidence type="ECO:0000313" key="2">
    <source>
        <dbReference type="EMBL" id="KAF6171021.1"/>
    </source>
</evidence>
<feature type="compositionally biased region" description="Basic residues" evidence="1">
    <location>
        <begin position="35"/>
        <end position="47"/>
    </location>
</feature>
<sequence>MKGDELEITDETSDIVDDEPLITSTSTQPLPSSNHKSKKKKNKKGKEKHTSNKEEDTIDAILQSLEIKANSSTEKAAVNAKTENTKFQLNSVKEPTSSILLVDPKFLRPETELRRIFGSDVVKSFESNNSSGNSRQIRGGRRRTHNPRKTVLVSPSDNWPRWDGSLSVELLETKDGKNFYKYVHSSSYSQAQRAFDAAKTLHDLNGIASVLMYHPYHIESLLTIADVHKFSGEHQSSADLISRCLFALECAWHPMFSPLLGNCQLKYKHDTNKLLFTVLFSYMQNMERRGCHRSALEVCKLLLSLDSDDPVGAMFCIDYFAIRSQEYLWLERFSEEYQNDNSLWLFPNLSYSLAICRFYLEHEPGSSSETASEDREKATSADLMKQALMLHPLVLKKIVAKAPLKDPAWTTILKHSFFGSAQAGGPSLEHLINIYVEVNYIVWRLPDLQTLLRDAAQLVVETLDHNGREAKDWACMRKEAFSSERNEYSHLSIPDFSSSVPTIPPEEVRNFMVDPQMAHALPNGDNGGIPDDIAANIPLEVADRNPIAVFLESLLPWNDFGSGQGDHHVDEGGEE</sequence>
<feature type="compositionally biased region" description="Basic residues" evidence="1">
    <location>
        <begin position="138"/>
        <end position="148"/>
    </location>
</feature>
<protein>
    <recommendedName>
        <fullName evidence="4">Transcription factor 25</fullName>
    </recommendedName>
</protein>
<dbReference type="OrthoDB" id="205993at2759"/>
<name>A0A7J7NUZ5_9MAGN</name>
<organism evidence="2 3">
    <name type="scientific">Kingdonia uniflora</name>
    <dbReference type="NCBI Taxonomy" id="39325"/>
    <lineage>
        <taxon>Eukaryota</taxon>
        <taxon>Viridiplantae</taxon>
        <taxon>Streptophyta</taxon>
        <taxon>Embryophyta</taxon>
        <taxon>Tracheophyta</taxon>
        <taxon>Spermatophyta</taxon>
        <taxon>Magnoliopsida</taxon>
        <taxon>Ranunculales</taxon>
        <taxon>Circaeasteraceae</taxon>
        <taxon>Kingdonia</taxon>
    </lineage>
</organism>
<feature type="compositionally biased region" description="Acidic residues" evidence="1">
    <location>
        <begin position="1"/>
        <end position="20"/>
    </location>
</feature>
<evidence type="ECO:0000313" key="3">
    <source>
        <dbReference type="Proteomes" id="UP000541444"/>
    </source>
</evidence>
<dbReference type="EMBL" id="JACGCM010000548">
    <property type="protein sequence ID" value="KAF6171021.1"/>
    <property type="molecule type" value="Genomic_DNA"/>
</dbReference>
<dbReference type="InterPro" id="IPR006994">
    <property type="entry name" value="TCF25/Rqc1"/>
</dbReference>
<accession>A0A7J7NUZ5</accession>
<keyword evidence="3" id="KW-1185">Reference proteome</keyword>
<dbReference type="PANTHER" id="PTHR22684">
    <property type="entry name" value="NULP1-RELATED"/>
    <property type="match status" value="1"/>
</dbReference>
<dbReference type="GO" id="GO:1990112">
    <property type="term" value="C:RQC complex"/>
    <property type="evidence" value="ECO:0007669"/>
    <property type="project" value="TreeGrafter"/>
</dbReference>